<feature type="domain" description="Phytochrome chromophore attachment site" evidence="6">
    <location>
        <begin position="759"/>
        <end position="821"/>
    </location>
</feature>
<organism evidence="8 9">
    <name type="scientific">Pseudodesulfovibrio alkaliphilus</name>
    <dbReference type="NCBI Taxonomy" id="2661613"/>
    <lineage>
        <taxon>Bacteria</taxon>
        <taxon>Pseudomonadati</taxon>
        <taxon>Thermodesulfobacteriota</taxon>
        <taxon>Desulfovibrionia</taxon>
        <taxon>Desulfovibrionales</taxon>
        <taxon>Desulfovibrionaceae</taxon>
    </lineage>
</organism>
<evidence type="ECO:0000256" key="1">
    <source>
        <dbReference type="ARBA" id="ARBA00000085"/>
    </source>
</evidence>
<feature type="domain" description="Histidine kinase" evidence="7">
    <location>
        <begin position="594"/>
        <end position="815"/>
    </location>
</feature>
<dbReference type="InterPro" id="IPR036890">
    <property type="entry name" value="HATPase_C_sf"/>
</dbReference>
<dbReference type="SMART" id="SM00388">
    <property type="entry name" value="HisKA"/>
    <property type="match status" value="1"/>
</dbReference>
<dbReference type="Pfam" id="PF00512">
    <property type="entry name" value="HisKA"/>
    <property type="match status" value="1"/>
</dbReference>
<comment type="caution">
    <text evidence="8">The sequence shown here is derived from an EMBL/GenBank/DDBJ whole genome shotgun (WGS) entry which is preliminary data.</text>
</comment>
<dbReference type="SUPFAM" id="SSF55874">
    <property type="entry name" value="ATPase domain of HSP90 chaperone/DNA topoisomerase II/histidine kinase"/>
    <property type="match status" value="1"/>
</dbReference>
<dbReference type="AlphaFoldDB" id="A0A7K1KKL1"/>
<dbReference type="InterPro" id="IPR004358">
    <property type="entry name" value="Sig_transdc_His_kin-like_C"/>
</dbReference>
<evidence type="ECO:0000259" key="6">
    <source>
        <dbReference type="PROSITE" id="PS50046"/>
    </source>
</evidence>
<sequence>MRFPRPHSLQSKFLIGLIATSLVIGGILYAVFSYYMGKLLEGEVHAKASMVLAQVDSVQSYVRHVLRPAMYVKLPDAFVIEAMSSSYISRRVMSRISDGSTHHVYRRVAIGARNEDFEANELERSLVARFQKDRAAQIWHGYENIDGVRHFVMARPVVFREECLRCHGTVEDAPVELVERYGDRGFGHEADTVGGVDFVGLPVTASVARIHGAITTYAIVFALAALFYFVATNIIFKRIVANSVRTLTTSFRRNFQDDTSMALYREVERGDEIHKITAGIERLSDYLYETRQKLQNYATNLETMVEERTSELARLAQARQSDVEMFARLLAGSSRSQSRRELWRATLPLIAERFDLERTVHLCALSTNRHYSWPESDEPPALPEDWVSLLSESRPLIEADRAFIPEESSPGSAEGLLCLYHKPGRSFCAQDRAVLIAIGRQLGIAAENFAALDSIMRHNANLQAVFEGITEPLLLADSSGSPIVVNEAARALSRDLSGGASDSGNIIGLLCGMGGQTGDCDISRSIGMDQVLSREVALPGGRSFSLSIYPVLANGADESGRAVVYVHETTRQKRLLAQMNQAEKMATVGKLASGLAHEINNPLGVILCYGELLRTSVPQGQPSDDVEVILKHTRQAQSVLRNLLNFARPKVATDKAVDMVPVVRSVVDVFRIQAEKQGVRIEVAVDGPVPPVNAEPQAVEHIMANLLLNALDMVPESGGQVFIELGHDPGASDVVLKVSDNGAGIAADHQPFIFDPFYTTKEVNKGSGLGLAVVFGFMSDLGGSIVAGNLHPEEDPGREGSPAGAVFTLRFPAASQPQEEA</sequence>
<proteinExistence type="inferred from homology"/>
<comment type="catalytic activity">
    <reaction evidence="1">
        <text>ATP + protein L-histidine = ADP + protein N-phospho-L-histidine.</text>
        <dbReference type="EC" id="2.7.13.3"/>
    </reaction>
</comment>
<name>A0A7K1KKL1_9BACT</name>
<dbReference type="PANTHER" id="PTHR43065:SF42">
    <property type="entry name" value="TWO-COMPONENT SENSOR PPRA"/>
    <property type="match status" value="1"/>
</dbReference>
<keyword evidence="9" id="KW-1185">Reference proteome</keyword>
<evidence type="ECO:0000256" key="2">
    <source>
        <dbReference type="ARBA" id="ARBA00006402"/>
    </source>
</evidence>
<dbReference type="EMBL" id="WODC01000001">
    <property type="protein sequence ID" value="MUM76624.1"/>
    <property type="molecule type" value="Genomic_DNA"/>
</dbReference>
<dbReference type="PROSITE" id="PS50046">
    <property type="entry name" value="PHYTOCHROME_2"/>
    <property type="match status" value="1"/>
</dbReference>
<dbReference type="InterPro" id="IPR005467">
    <property type="entry name" value="His_kinase_dom"/>
</dbReference>
<dbReference type="PROSITE" id="PS50109">
    <property type="entry name" value="HIS_KIN"/>
    <property type="match status" value="1"/>
</dbReference>
<dbReference type="InterPro" id="IPR016132">
    <property type="entry name" value="Phyto_chromo_attachment"/>
</dbReference>
<dbReference type="Gene3D" id="1.10.287.130">
    <property type="match status" value="1"/>
</dbReference>
<evidence type="ECO:0000313" key="9">
    <source>
        <dbReference type="Proteomes" id="UP000461162"/>
    </source>
</evidence>
<protein>
    <recommendedName>
        <fullName evidence="3">histidine kinase</fullName>
        <ecNumber evidence="3">2.7.13.3</ecNumber>
    </recommendedName>
</protein>
<dbReference type="InterPro" id="IPR036097">
    <property type="entry name" value="HisK_dim/P_sf"/>
</dbReference>
<dbReference type="PANTHER" id="PTHR43065">
    <property type="entry name" value="SENSOR HISTIDINE KINASE"/>
    <property type="match status" value="1"/>
</dbReference>
<dbReference type="CDD" id="cd00082">
    <property type="entry name" value="HisKA"/>
    <property type="match status" value="1"/>
</dbReference>
<gene>
    <name evidence="8" type="ORF">GKC30_03135</name>
</gene>
<dbReference type="InterPro" id="IPR003594">
    <property type="entry name" value="HATPase_dom"/>
</dbReference>
<dbReference type="Pfam" id="PF02518">
    <property type="entry name" value="HATPase_c"/>
    <property type="match status" value="1"/>
</dbReference>
<dbReference type="Proteomes" id="UP000461162">
    <property type="component" value="Unassembled WGS sequence"/>
</dbReference>
<feature type="transmembrane region" description="Helical" evidence="5">
    <location>
        <begin position="13"/>
        <end position="32"/>
    </location>
</feature>
<keyword evidence="5" id="KW-0472">Membrane</keyword>
<dbReference type="EC" id="2.7.13.3" evidence="3"/>
<dbReference type="InterPro" id="IPR003661">
    <property type="entry name" value="HisK_dim/P_dom"/>
</dbReference>
<dbReference type="RefSeq" id="WP_155932220.1">
    <property type="nucleotide sequence ID" value="NZ_WODC01000001.1"/>
</dbReference>
<comment type="similarity">
    <text evidence="2">In the N-terminal section; belongs to the phytochrome family.</text>
</comment>
<dbReference type="Gene3D" id="3.30.565.10">
    <property type="entry name" value="Histidine kinase-like ATPase, C-terminal domain"/>
    <property type="match status" value="1"/>
</dbReference>
<dbReference type="GO" id="GO:0000155">
    <property type="term" value="F:phosphorelay sensor kinase activity"/>
    <property type="evidence" value="ECO:0007669"/>
    <property type="project" value="InterPro"/>
</dbReference>
<evidence type="ECO:0000256" key="4">
    <source>
        <dbReference type="ARBA" id="ARBA00022553"/>
    </source>
</evidence>
<dbReference type="SUPFAM" id="SSF47384">
    <property type="entry name" value="Homodimeric domain of signal transducing histidine kinase"/>
    <property type="match status" value="1"/>
</dbReference>
<feature type="transmembrane region" description="Helical" evidence="5">
    <location>
        <begin position="214"/>
        <end position="236"/>
    </location>
</feature>
<keyword evidence="4" id="KW-0597">Phosphoprotein</keyword>
<evidence type="ECO:0000256" key="3">
    <source>
        <dbReference type="ARBA" id="ARBA00012438"/>
    </source>
</evidence>
<reference evidence="8 9" key="1">
    <citation type="submission" date="2019-11" db="EMBL/GenBank/DDBJ databases">
        <title>Pseudodesulfovibrio alkaliphilus, sp. nov., an alkaliphilic sulfate-reducing bacteria from mud volcano of Taman peninsula, Russia.</title>
        <authorList>
            <person name="Frolova A."/>
            <person name="Merkel A.Y."/>
            <person name="Slobodkin A.I."/>
        </authorList>
    </citation>
    <scope>NUCLEOTIDE SEQUENCE [LARGE SCALE GENOMIC DNA]</scope>
    <source>
        <strain evidence="8 9">F-1</strain>
    </source>
</reference>
<dbReference type="Pfam" id="PF11845">
    <property type="entry name" value="Tll0287-like"/>
    <property type="match status" value="1"/>
</dbReference>
<evidence type="ECO:0000256" key="5">
    <source>
        <dbReference type="SAM" id="Phobius"/>
    </source>
</evidence>
<evidence type="ECO:0000313" key="8">
    <source>
        <dbReference type="EMBL" id="MUM76624.1"/>
    </source>
</evidence>
<evidence type="ECO:0000259" key="7">
    <source>
        <dbReference type="PROSITE" id="PS50109"/>
    </source>
</evidence>
<accession>A0A7K1KKL1</accession>
<dbReference type="InterPro" id="IPR021796">
    <property type="entry name" value="Tll0287-like_dom"/>
</dbReference>
<dbReference type="PRINTS" id="PR00344">
    <property type="entry name" value="BCTRLSENSOR"/>
</dbReference>
<keyword evidence="5" id="KW-0812">Transmembrane</keyword>
<dbReference type="SMART" id="SM00387">
    <property type="entry name" value="HATPase_c"/>
    <property type="match status" value="1"/>
</dbReference>
<keyword evidence="5" id="KW-1133">Transmembrane helix</keyword>